<dbReference type="RefSeq" id="WP_088271787.1">
    <property type="nucleotide sequence ID" value="NZ_BMKI01000018.1"/>
</dbReference>
<proteinExistence type="predicted"/>
<reference evidence="2" key="1">
    <citation type="journal article" date="2019" name="Int. J. Syst. Evol. Microbiol.">
        <title>The Global Catalogue of Microorganisms (GCM) 10K type strain sequencing project: providing services to taxonomists for standard genome sequencing and annotation.</title>
        <authorList>
            <consortium name="The Broad Institute Genomics Platform"/>
            <consortium name="The Broad Institute Genome Sequencing Center for Infectious Disease"/>
            <person name="Wu L."/>
            <person name="Ma J."/>
        </authorList>
    </citation>
    <scope>NUCLEOTIDE SEQUENCE [LARGE SCALE GENOMIC DNA]</scope>
    <source>
        <strain evidence="2">CGMCC 1.15942</strain>
    </source>
</reference>
<gene>
    <name evidence="1" type="ORF">GCM10011573_37280</name>
</gene>
<protein>
    <submittedName>
        <fullName evidence="1">Uncharacterized protein</fullName>
    </submittedName>
</protein>
<keyword evidence="2" id="KW-1185">Reference proteome</keyword>
<dbReference type="Proteomes" id="UP000630615">
    <property type="component" value="Unassembled WGS sequence"/>
</dbReference>
<evidence type="ECO:0000313" key="1">
    <source>
        <dbReference type="EMBL" id="GGD04283.1"/>
    </source>
</evidence>
<accession>A0ABQ1PV07</accession>
<dbReference type="EMBL" id="BMKI01000018">
    <property type="protein sequence ID" value="GGD04283.1"/>
    <property type="molecule type" value="Genomic_DNA"/>
</dbReference>
<organism evidence="1 2">
    <name type="scientific">Enterococcus wangshanyuanii</name>
    <dbReference type="NCBI Taxonomy" id="2005703"/>
    <lineage>
        <taxon>Bacteria</taxon>
        <taxon>Bacillati</taxon>
        <taxon>Bacillota</taxon>
        <taxon>Bacilli</taxon>
        <taxon>Lactobacillales</taxon>
        <taxon>Enterococcaceae</taxon>
        <taxon>Enterococcus</taxon>
    </lineage>
</organism>
<sequence>MEPGKLIVAKKVNGEVQTEYYYSFEPLTDISMLLGTTNLFSMDLSKTLTVFHGLYLPDQAKETITIRWEDRIETFTGSIIFAGRDLLKNVLSLDPIAVEEVRIKLKEIK</sequence>
<comment type="caution">
    <text evidence="1">The sequence shown here is derived from an EMBL/GenBank/DDBJ whole genome shotgun (WGS) entry which is preliminary data.</text>
</comment>
<evidence type="ECO:0000313" key="2">
    <source>
        <dbReference type="Proteomes" id="UP000630615"/>
    </source>
</evidence>
<name>A0ABQ1PV07_9ENTE</name>